<sequence length="205" mass="22702">MSSWYEDEAGFKLGATVSEESLHESGNQIHTQDDHSFPNISQRILSVGGEQLSPWLRPCIKASLTPGRNDPVGEGLIKEERWFKGHSFNPRCLTVYENTSVFKLGSASYLRLREEMRTRSLNAPSPIQQFGPCGRIMKNSAMVIITISVERGGENHNNKSLVKNHPQLTEPIFGASSSTTIESYLLITRALARTLVSLAAPLCKS</sequence>
<reference evidence="1" key="1">
    <citation type="submission" date="2020-11" db="EMBL/GenBank/DDBJ databases">
        <authorList>
            <person name="Tran Van P."/>
        </authorList>
    </citation>
    <scope>NUCLEOTIDE SEQUENCE</scope>
</reference>
<proteinExistence type="predicted"/>
<protein>
    <submittedName>
        <fullName evidence="1">Uncharacterized protein</fullName>
    </submittedName>
</protein>
<name>A0A7R9F0U7_9NEOP</name>
<dbReference type="AlphaFoldDB" id="A0A7R9F0U7"/>
<accession>A0A7R9F0U7</accession>
<evidence type="ECO:0000313" key="1">
    <source>
        <dbReference type="EMBL" id="CAD7444929.1"/>
    </source>
</evidence>
<gene>
    <name evidence="1" type="ORF">TBIB3V08_LOCUS7294</name>
</gene>
<organism evidence="1">
    <name type="scientific">Timema bartmani</name>
    <dbReference type="NCBI Taxonomy" id="61472"/>
    <lineage>
        <taxon>Eukaryota</taxon>
        <taxon>Metazoa</taxon>
        <taxon>Ecdysozoa</taxon>
        <taxon>Arthropoda</taxon>
        <taxon>Hexapoda</taxon>
        <taxon>Insecta</taxon>
        <taxon>Pterygota</taxon>
        <taxon>Neoptera</taxon>
        <taxon>Polyneoptera</taxon>
        <taxon>Phasmatodea</taxon>
        <taxon>Timematodea</taxon>
        <taxon>Timematoidea</taxon>
        <taxon>Timematidae</taxon>
        <taxon>Timema</taxon>
    </lineage>
</organism>
<dbReference type="EMBL" id="OD566974">
    <property type="protein sequence ID" value="CAD7444929.1"/>
    <property type="molecule type" value="Genomic_DNA"/>
</dbReference>